<dbReference type="InterPro" id="IPR036942">
    <property type="entry name" value="Beta-barrel_TonB_sf"/>
</dbReference>
<dbReference type="Gene3D" id="2.170.130.10">
    <property type="entry name" value="TonB-dependent receptor, plug domain"/>
    <property type="match status" value="1"/>
</dbReference>
<dbReference type="InterPro" id="IPR010917">
    <property type="entry name" value="TonB_rcpt_CS"/>
</dbReference>
<keyword evidence="7" id="KW-0408">Iron</keyword>
<feature type="domain" description="TonB-dependent receptor plug" evidence="17">
    <location>
        <begin position="44"/>
        <end position="155"/>
    </location>
</feature>
<evidence type="ECO:0000256" key="2">
    <source>
        <dbReference type="ARBA" id="ARBA00022448"/>
    </source>
</evidence>
<dbReference type="InterPro" id="IPR012910">
    <property type="entry name" value="Plug_dom"/>
</dbReference>
<dbReference type="PANTHER" id="PTHR32552">
    <property type="entry name" value="FERRICHROME IRON RECEPTOR-RELATED"/>
    <property type="match status" value="1"/>
</dbReference>
<feature type="chain" id="PRO_5037679833" evidence="15">
    <location>
        <begin position="24"/>
        <end position="782"/>
    </location>
</feature>
<keyword evidence="11 12" id="KW-0998">Cell outer membrane</keyword>
<reference evidence="18" key="2">
    <citation type="submission" date="2020-09" db="EMBL/GenBank/DDBJ databases">
        <authorList>
            <person name="Sun Q."/>
            <person name="Zhou Y."/>
        </authorList>
    </citation>
    <scope>NUCLEOTIDE SEQUENCE</scope>
    <source>
        <strain evidence="18">CGMCC 1.7086</strain>
    </source>
</reference>
<dbReference type="Pfam" id="PF00593">
    <property type="entry name" value="TonB_dep_Rec_b-barrel"/>
    <property type="match status" value="1"/>
</dbReference>
<dbReference type="PROSITE" id="PS52016">
    <property type="entry name" value="TONB_DEPENDENT_REC_3"/>
    <property type="match status" value="1"/>
</dbReference>
<evidence type="ECO:0000259" key="16">
    <source>
        <dbReference type="Pfam" id="PF00593"/>
    </source>
</evidence>
<dbReference type="InterPro" id="IPR037066">
    <property type="entry name" value="Plug_dom_sf"/>
</dbReference>
<feature type="signal peptide" evidence="15">
    <location>
        <begin position="1"/>
        <end position="23"/>
    </location>
</feature>
<keyword evidence="6 15" id="KW-0732">Signal</keyword>
<keyword evidence="3 12" id="KW-1134">Transmembrane beta strand</keyword>
<dbReference type="InterPro" id="IPR039426">
    <property type="entry name" value="TonB-dep_rcpt-like"/>
</dbReference>
<evidence type="ECO:0000256" key="1">
    <source>
        <dbReference type="ARBA" id="ARBA00004571"/>
    </source>
</evidence>
<feature type="short sequence motif" description="TonB C-terminal box" evidence="13">
    <location>
        <begin position="765"/>
        <end position="782"/>
    </location>
</feature>
<evidence type="ECO:0000256" key="3">
    <source>
        <dbReference type="ARBA" id="ARBA00022452"/>
    </source>
</evidence>
<evidence type="ECO:0000256" key="8">
    <source>
        <dbReference type="ARBA" id="ARBA00023065"/>
    </source>
</evidence>
<evidence type="ECO:0000256" key="14">
    <source>
        <dbReference type="RuleBase" id="RU003357"/>
    </source>
</evidence>
<keyword evidence="8" id="KW-0406">Ion transport</keyword>
<feature type="domain" description="TonB-dependent receptor-like beta-barrel" evidence="16">
    <location>
        <begin position="394"/>
        <end position="752"/>
    </location>
</feature>
<dbReference type="SUPFAM" id="SSF56935">
    <property type="entry name" value="Porins"/>
    <property type="match status" value="1"/>
</dbReference>
<comment type="similarity">
    <text evidence="12 14">Belongs to the TonB-dependent receptor family.</text>
</comment>
<comment type="caution">
    <text evidence="18">The sequence shown here is derived from an EMBL/GenBank/DDBJ whole genome shotgun (WGS) entry which is preliminary data.</text>
</comment>
<dbReference type="PANTHER" id="PTHR32552:SF89">
    <property type="entry name" value="CATECHOLATE SIDEROPHORE RECEPTOR FIU"/>
    <property type="match status" value="1"/>
</dbReference>
<dbReference type="AlphaFoldDB" id="A0A917YS89"/>
<dbReference type="Proteomes" id="UP000606935">
    <property type="component" value="Unassembled WGS sequence"/>
</dbReference>
<keyword evidence="2 12" id="KW-0813">Transport</keyword>
<dbReference type="GO" id="GO:0009279">
    <property type="term" value="C:cell outer membrane"/>
    <property type="evidence" value="ECO:0007669"/>
    <property type="project" value="UniProtKB-SubCell"/>
</dbReference>
<evidence type="ECO:0000259" key="17">
    <source>
        <dbReference type="Pfam" id="PF07715"/>
    </source>
</evidence>
<name>A0A917YS89_9ALTE</name>
<accession>A0A917YS89</accession>
<keyword evidence="5 12" id="KW-0812">Transmembrane</keyword>
<organism evidence="18 19">
    <name type="scientific">Bowmanella pacifica</name>
    <dbReference type="NCBI Taxonomy" id="502051"/>
    <lineage>
        <taxon>Bacteria</taxon>
        <taxon>Pseudomonadati</taxon>
        <taxon>Pseudomonadota</taxon>
        <taxon>Gammaproteobacteria</taxon>
        <taxon>Alteromonadales</taxon>
        <taxon>Alteromonadaceae</taxon>
        <taxon>Bowmanella</taxon>
    </lineage>
</organism>
<dbReference type="RefSeq" id="WP_229702010.1">
    <property type="nucleotide sequence ID" value="NZ_BMLS01000001.1"/>
</dbReference>
<dbReference type="EMBL" id="BMLS01000001">
    <property type="protein sequence ID" value="GGO64982.1"/>
    <property type="molecule type" value="Genomic_DNA"/>
</dbReference>
<evidence type="ECO:0000256" key="11">
    <source>
        <dbReference type="ARBA" id="ARBA00023237"/>
    </source>
</evidence>
<dbReference type="GO" id="GO:0015344">
    <property type="term" value="F:siderophore uptake transmembrane transporter activity"/>
    <property type="evidence" value="ECO:0007669"/>
    <property type="project" value="TreeGrafter"/>
</dbReference>
<keyword evidence="19" id="KW-1185">Reference proteome</keyword>
<evidence type="ECO:0000313" key="19">
    <source>
        <dbReference type="Proteomes" id="UP000606935"/>
    </source>
</evidence>
<evidence type="ECO:0000256" key="13">
    <source>
        <dbReference type="PROSITE-ProRule" id="PRU10144"/>
    </source>
</evidence>
<gene>
    <name evidence="18" type="primary">fhuA</name>
    <name evidence="18" type="ORF">GCM10010982_05700</name>
</gene>
<dbReference type="PROSITE" id="PS01156">
    <property type="entry name" value="TONB_DEPENDENT_REC_2"/>
    <property type="match status" value="1"/>
</dbReference>
<evidence type="ECO:0000313" key="18">
    <source>
        <dbReference type="EMBL" id="GGO64982.1"/>
    </source>
</evidence>
<evidence type="ECO:0000256" key="5">
    <source>
        <dbReference type="ARBA" id="ARBA00022692"/>
    </source>
</evidence>
<evidence type="ECO:0000256" key="12">
    <source>
        <dbReference type="PROSITE-ProRule" id="PRU01360"/>
    </source>
</evidence>
<sequence length="782" mass="85667">MHINLKGFALSALALGISQAALAEENADNANNASIDEIVVVGQKQTFATSHVSETMIERQAAVASVNDVLNELPGVLVTQGDYFGASDWLTAIFMRGFNTGGGANQIGTTIDGLPNGGSSYGGGSKANRYIDVLELETVEVGQGTADISSRSNEALGGTLNFITRDPLDEQAMRLVTAFGDQDARKYYFRYDTGEIAANTHAFISASSSSVKDWINNAAEVTRDYGMAKIISDIDGYKLTGFISYNDANEHEFETMSLEDYNNNPRNDSLHMTWTDVPAVNEYYRDGWRALRENTFAYAKVEKDFGDWDFQTSVYKHRMKGRGDWVPPYLVNIKDDGEGEPQSEFLGGETQFGGAQIDRFYFVNPDGSAAVPNDSCVPTIGFNKNNDPACYADNVLPVMSYRHTHYTNDRLGLTADLAYHFTTGSIEHSLRGGIWFEDGESSSTRDWHKISNVLVGPAFDKKPYWVQYISEYEIDETMYYLEEVAHMGNFTARLGLKKFKVDTDYHQPLGTDEAVSHSSSSDPLFSFGVNYITPFDGLEVFAGYSENFSAISKDRVGGSSAEELSRIEPETAENIEVGLRYEGRDLQFAATYYDIAFENRIVFIEDGAVTGIDYLSQVDGVYYNLGGIDSNGLEIMASYNVGNGFSLSGSYTYNDATFVGTGSAALDEEAGVVAGNRVHGAPKTQYALAADYMGEVLSAGMSLRYVGDRYINYDNAEVAPSYTVSDLYVGMDLVNIAPSLKGLSARLNVNNLFDQEFISGVYSGSVFPSAPRTVSLSISADF</sequence>
<keyword evidence="4" id="KW-0410">Iron transport</keyword>
<proteinExistence type="inferred from homology"/>
<keyword evidence="9 14" id="KW-0798">TonB box</keyword>
<dbReference type="Gene3D" id="2.40.170.20">
    <property type="entry name" value="TonB-dependent receptor, beta-barrel domain"/>
    <property type="match status" value="1"/>
</dbReference>
<dbReference type="InterPro" id="IPR000531">
    <property type="entry name" value="Beta-barrel_TonB"/>
</dbReference>
<keyword evidence="10 12" id="KW-0472">Membrane</keyword>
<dbReference type="Pfam" id="PF07715">
    <property type="entry name" value="Plug"/>
    <property type="match status" value="1"/>
</dbReference>
<evidence type="ECO:0000256" key="6">
    <source>
        <dbReference type="ARBA" id="ARBA00022729"/>
    </source>
</evidence>
<evidence type="ECO:0000256" key="4">
    <source>
        <dbReference type="ARBA" id="ARBA00022496"/>
    </source>
</evidence>
<protein>
    <submittedName>
        <fullName evidence="18">TonB-dependent receptor</fullName>
    </submittedName>
</protein>
<reference evidence="18" key="1">
    <citation type="journal article" date="2014" name="Int. J. Syst. Evol. Microbiol.">
        <title>Complete genome sequence of Corynebacterium casei LMG S-19264T (=DSM 44701T), isolated from a smear-ripened cheese.</title>
        <authorList>
            <consortium name="US DOE Joint Genome Institute (JGI-PGF)"/>
            <person name="Walter F."/>
            <person name="Albersmeier A."/>
            <person name="Kalinowski J."/>
            <person name="Ruckert C."/>
        </authorList>
    </citation>
    <scope>NUCLEOTIDE SEQUENCE</scope>
    <source>
        <strain evidence="18">CGMCC 1.7086</strain>
    </source>
</reference>
<evidence type="ECO:0000256" key="9">
    <source>
        <dbReference type="ARBA" id="ARBA00023077"/>
    </source>
</evidence>
<comment type="subcellular location">
    <subcellularLocation>
        <location evidence="1 12">Cell outer membrane</location>
        <topology evidence="1 12">Multi-pass membrane protein</topology>
    </subcellularLocation>
</comment>
<evidence type="ECO:0000256" key="7">
    <source>
        <dbReference type="ARBA" id="ARBA00023004"/>
    </source>
</evidence>
<keyword evidence="18" id="KW-0675">Receptor</keyword>
<evidence type="ECO:0000256" key="15">
    <source>
        <dbReference type="SAM" id="SignalP"/>
    </source>
</evidence>
<evidence type="ECO:0000256" key="10">
    <source>
        <dbReference type="ARBA" id="ARBA00023136"/>
    </source>
</evidence>